<evidence type="ECO:0000313" key="2">
    <source>
        <dbReference type="EMBL" id="SMP27080.1"/>
    </source>
</evidence>
<accession>A0AA46AGH0</accession>
<dbReference type="EMBL" id="FXTU01000005">
    <property type="protein sequence ID" value="SMP27080.1"/>
    <property type="molecule type" value="Genomic_DNA"/>
</dbReference>
<evidence type="ECO:0000256" key="1">
    <source>
        <dbReference type="SAM" id="Coils"/>
    </source>
</evidence>
<proteinExistence type="predicted"/>
<keyword evidence="3" id="KW-1185">Reference proteome</keyword>
<gene>
    <name evidence="2" type="ORF">SAMN06265361_105243</name>
</gene>
<protein>
    <submittedName>
        <fullName evidence="2">Phage transcriptional regulator, ArpU family</fullName>
    </submittedName>
</protein>
<dbReference type="AlphaFoldDB" id="A0AA46AGH0"/>
<dbReference type="NCBIfam" id="TIGR01637">
    <property type="entry name" value="phage_arpU"/>
    <property type="match status" value="1"/>
</dbReference>
<dbReference type="RefSeq" id="WP_102993579.1">
    <property type="nucleotide sequence ID" value="NZ_FXTU01000005.1"/>
</dbReference>
<dbReference type="Proteomes" id="UP001157946">
    <property type="component" value="Unassembled WGS sequence"/>
</dbReference>
<organism evidence="2 3">
    <name type="scientific">Laceyella tengchongensis</name>
    <dbReference type="NCBI Taxonomy" id="574699"/>
    <lineage>
        <taxon>Bacteria</taxon>
        <taxon>Bacillati</taxon>
        <taxon>Bacillota</taxon>
        <taxon>Bacilli</taxon>
        <taxon>Bacillales</taxon>
        <taxon>Thermoactinomycetaceae</taxon>
        <taxon>Laceyella</taxon>
    </lineage>
</organism>
<comment type="caution">
    <text evidence="2">The sequence shown here is derived from an EMBL/GenBank/DDBJ whole genome shotgun (WGS) entry which is preliminary data.</text>
</comment>
<sequence length="150" mass="17773">MRKMVDTSAHTEQMEWKKVLKCLEKMLYEYPLLKISLENERELEQEGLSNLLPSITSSYEHRTSKGYSEYQSSTEKYALLRAAKQMKLRQVERALEVLNMEEKAIIEEKYFNPMRHFDSYIYDKLGFSKSTYQRLKKSALKKLAVALNIM</sequence>
<name>A0AA46AGH0_9BACL</name>
<dbReference type="InterPro" id="IPR006524">
    <property type="entry name" value="ArpU-like"/>
</dbReference>
<evidence type="ECO:0000313" key="3">
    <source>
        <dbReference type="Proteomes" id="UP001157946"/>
    </source>
</evidence>
<keyword evidence="1" id="KW-0175">Coiled coil</keyword>
<feature type="coiled-coil region" evidence="1">
    <location>
        <begin position="81"/>
        <end position="108"/>
    </location>
</feature>
<reference evidence="2" key="1">
    <citation type="submission" date="2017-05" db="EMBL/GenBank/DDBJ databases">
        <authorList>
            <person name="Varghese N."/>
            <person name="Submissions S."/>
        </authorList>
    </citation>
    <scope>NUCLEOTIDE SEQUENCE</scope>
    <source>
        <strain evidence="2">DSM 45262</strain>
    </source>
</reference>